<comment type="caution">
    <text evidence="9">The sequence shown here is derived from an EMBL/GenBank/DDBJ whole genome shotgun (WGS) entry which is preliminary data.</text>
</comment>
<evidence type="ECO:0008006" key="11">
    <source>
        <dbReference type="Google" id="ProtNLM"/>
    </source>
</evidence>
<dbReference type="PANTHER" id="PTHR21716:SF53">
    <property type="entry name" value="PERMEASE PERM-RELATED"/>
    <property type="match status" value="1"/>
</dbReference>
<dbReference type="PATRIC" id="fig|186479.3.peg.9813"/>
<name>A0A0P9FFW5_9CHLR</name>
<gene>
    <name evidence="9" type="ORF">SE17_18135</name>
</gene>
<evidence type="ECO:0000256" key="8">
    <source>
        <dbReference type="SAM" id="Phobius"/>
    </source>
</evidence>
<protein>
    <recommendedName>
        <fullName evidence="11">Permease</fullName>
    </recommendedName>
</protein>
<evidence type="ECO:0000256" key="2">
    <source>
        <dbReference type="ARBA" id="ARBA00009773"/>
    </source>
</evidence>
<sequence>MSDTTSLNGASGNGSGAVQADFWQRITLRQVAIGTAVVALVIAALALIATLRYVFLMLFLGIVVATALAPLVERLRKWGLSQSLASLVVFSLLVAIVIGILSALVPFFIGQTVQAITDLPRSYEGFRATVVQSNSRFLRGLGAQLPANAFSSLSNDSGSMISTQITALMPTFGWGMLFSVLVLLLSYYWLYYRALAVQSVALLLPLNSRAGAVEIWTESELKIGAFVRGLAILSFVIGACSAVGYVAIGLPYGLTIAVIAGILEAVPYVGPIITLVLAGIVGLTVSQEMALYAVGIAMIIQFLENTVIVPRVMDQAVGVSPVVTLLALAVFSNLFGLLGALLAVPLAAVIQVFIDHAMKRLNTPNEQNMGGRDRLAFLRYQTQDLAGDLRARFRNKTDVDPEEDVVEEELEALLVDLDNLLASAQEQRA</sequence>
<evidence type="ECO:0000256" key="4">
    <source>
        <dbReference type="ARBA" id="ARBA00022475"/>
    </source>
</evidence>
<comment type="similarity">
    <text evidence="2">Belongs to the autoinducer-2 exporter (AI-2E) (TC 2.A.86) family.</text>
</comment>
<dbReference type="GO" id="GO:0055085">
    <property type="term" value="P:transmembrane transport"/>
    <property type="evidence" value="ECO:0007669"/>
    <property type="project" value="TreeGrafter"/>
</dbReference>
<evidence type="ECO:0000256" key="7">
    <source>
        <dbReference type="ARBA" id="ARBA00023136"/>
    </source>
</evidence>
<dbReference type="GO" id="GO:0005886">
    <property type="term" value="C:plasma membrane"/>
    <property type="evidence" value="ECO:0007669"/>
    <property type="project" value="UniProtKB-SubCell"/>
</dbReference>
<feature type="transmembrane region" description="Helical" evidence="8">
    <location>
        <begin position="225"/>
        <end position="248"/>
    </location>
</feature>
<evidence type="ECO:0000256" key="1">
    <source>
        <dbReference type="ARBA" id="ARBA00004651"/>
    </source>
</evidence>
<keyword evidence="7 8" id="KW-0472">Membrane</keyword>
<feature type="transmembrane region" description="Helical" evidence="8">
    <location>
        <begin position="31"/>
        <end position="48"/>
    </location>
</feature>
<evidence type="ECO:0000256" key="6">
    <source>
        <dbReference type="ARBA" id="ARBA00022989"/>
    </source>
</evidence>
<proteinExistence type="inferred from homology"/>
<keyword evidence="10" id="KW-1185">Reference proteome</keyword>
<evidence type="ECO:0000256" key="3">
    <source>
        <dbReference type="ARBA" id="ARBA00022448"/>
    </source>
</evidence>
<evidence type="ECO:0000313" key="9">
    <source>
        <dbReference type="EMBL" id="KPV51985.1"/>
    </source>
</evidence>
<dbReference type="AlphaFoldDB" id="A0A0P9FFW5"/>
<evidence type="ECO:0000313" key="10">
    <source>
        <dbReference type="Proteomes" id="UP000050509"/>
    </source>
</evidence>
<dbReference type="InterPro" id="IPR002549">
    <property type="entry name" value="AI-2E-like"/>
</dbReference>
<keyword evidence="5 8" id="KW-0812">Transmembrane</keyword>
<feature type="transmembrane region" description="Helical" evidence="8">
    <location>
        <begin position="54"/>
        <end position="72"/>
    </location>
</feature>
<comment type="subcellular location">
    <subcellularLocation>
        <location evidence="1">Cell membrane</location>
        <topology evidence="1">Multi-pass membrane protein</topology>
    </subcellularLocation>
</comment>
<organism evidence="9 10">
    <name type="scientific">Kouleothrix aurantiaca</name>
    <dbReference type="NCBI Taxonomy" id="186479"/>
    <lineage>
        <taxon>Bacteria</taxon>
        <taxon>Bacillati</taxon>
        <taxon>Chloroflexota</taxon>
        <taxon>Chloroflexia</taxon>
        <taxon>Chloroflexales</taxon>
        <taxon>Roseiflexineae</taxon>
        <taxon>Roseiflexaceae</taxon>
        <taxon>Kouleothrix</taxon>
    </lineage>
</organism>
<accession>A0A0P9FFW5</accession>
<keyword evidence="4" id="KW-1003">Cell membrane</keyword>
<keyword evidence="6 8" id="KW-1133">Transmembrane helix</keyword>
<dbReference type="Proteomes" id="UP000050509">
    <property type="component" value="Unassembled WGS sequence"/>
</dbReference>
<feature type="transmembrane region" description="Helical" evidence="8">
    <location>
        <begin position="290"/>
        <end position="313"/>
    </location>
</feature>
<dbReference type="EMBL" id="LJCR01000702">
    <property type="protein sequence ID" value="KPV51985.1"/>
    <property type="molecule type" value="Genomic_DNA"/>
</dbReference>
<feature type="transmembrane region" description="Helical" evidence="8">
    <location>
        <begin position="325"/>
        <end position="354"/>
    </location>
</feature>
<reference evidence="9 10" key="1">
    <citation type="submission" date="2015-09" db="EMBL/GenBank/DDBJ databases">
        <title>Draft genome sequence of Kouleothrix aurantiaca JCM 19913.</title>
        <authorList>
            <person name="Hemp J."/>
        </authorList>
    </citation>
    <scope>NUCLEOTIDE SEQUENCE [LARGE SCALE GENOMIC DNA]</scope>
    <source>
        <strain evidence="9 10">COM-B</strain>
    </source>
</reference>
<feature type="transmembrane region" description="Helical" evidence="8">
    <location>
        <begin position="254"/>
        <end position="283"/>
    </location>
</feature>
<feature type="transmembrane region" description="Helical" evidence="8">
    <location>
        <begin position="84"/>
        <end position="109"/>
    </location>
</feature>
<dbReference type="PANTHER" id="PTHR21716">
    <property type="entry name" value="TRANSMEMBRANE PROTEIN"/>
    <property type="match status" value="1"/>
</dbReference>
<feature type="transmembrane region" description="Helical" evidence="8">
    <location>
        <begin position="172"/>
        <end position="190"/>
    </location>
</feature>
<dbReference type="Pfam" id="PF01594">
    <property type="entry name" value="AI-2E_transport"/>
    <property type="match status" value="1"/>
</dbReference>
<evidence type="ECO:0000256" key="5">
    <source>
        <dbReference type="ARBA" id="ARBA00022692"/>
    </source>
</evidence>
<keyword evidence="3" id="KW-0813">Transport</keyword>